<reference evidence="2 3" key="1">
    <citation type="submission" date="2018-12" db="EMBL/GenBank/DDBJ databases">
        <title>Draft genome sequence of Embleya hyalina NBRC 13850T.</title>
        <authorList>
            <person name="Komaki H."/>
            <person name="Hosoyama A."/>
            <person name="Kimura A."/>
            <person name="Ichikawa N."/>
            <person name="Tamura T."/>
        </authorList>
    </citation>
    <scope>NUCLEOTIDE SEQUENCE [LARGE SCALE GENOMIC DNA]</scope>
    <source>
        <strain evidence="2 3">NBRC 13850</strain>
    </source>
</reference>
<dbReference type="InterPro" id="IPR038740">
    <property type="entry name" value="BioF2-like_GNAT_dom"/>
</dbReference>
<dbReference type="RefSeq" id="WP_126641104.1">
    <property type="nucleotide sequence ID" value="NZ_BIFH01000032.1"/>
</dbReference>
<dbReference type="Pfam" id="PF13480">
    <property type="entry name" value="Acetyltransf_6"/>
    <property type="match status" value="1"/>
</dbReference>
<dbReference type="InterPro" id="IPR016181">
    <property type="entry name" value="Acyl_CoA_acyltransferase"/>
</dbReference>
<proteinExistence type="predicted"/>
<name>A0A401YXL3_9ACTN</name>
<feature type="domain" description="BioF2-like acetyltransferase" evidence="1">
    <location>
        <begin position="169"/>
        <end position="313"/>
    </location>
</feature>
<dbReference type="SUPFAM" id="SSF55729">
    <property type="entry name" value="Acyl-CoA N-acyltransferases (Nat)"/>
    <property type="match status" value="1"/>
</dbReference>
<evidence type="ECO:0000313" key="2">
    <source>
        <dbReference type="EMBL" id="GCD99290.1"/>
    </source>
</evidence>
<gene>
    <name evidence="2" type="ORF">EHYA_07004</name>
</gene>
<dbReference type="Gene3D" id="3.40.630.30">
    <property type="match status" value="1"/>
</dbReference>
<comment type="caution">
    <text evidence="2">The sequence shown here is derived from an EMBL/GenBank/DDBJ whole genome shotgun (WGS) entry which is preliminary data.</text>
</comment>
<dbReference type="AlphaFoldDB" id="A0A401YXL3"/>
<evidence type="ECO:0000259" key="1">
    <source>
        <dbReference type="Pfam" id="PF13480"/>
    </source>
</evidence>
<accession>A0A401YXL3</accession>
<keyword evidence="3" id="KW-1185">Reference proteome</keyword>
<organism evidence="2 3">
    <name type="scientific">Embleya hyalina</name>
    <dbReference type="NCBI Taxonomy" id="516124"/>
    <lineage>
        <taxon>Bacteria</taxon>
        <taxon>Bacillati</taxon>
        <taxon>Actinomycetota</taxon>
        <taxon>Actinomycetes</taxon>
        <taxon>Kitasatosporales</taxon>
        <taxon>Streptomycetaceae</taxon>
        <taxon>Embleya</taxon>
    </lineage>
</organism>
<dbReference type="EMBL" id="BIFH01000032">
    <property type="protein sequence ID" value="GCD99290.1"/>
    <property type="molecule type" value="Genomic_DNA"/>
</dbReference>
<dbReference type="Proteomes" id="UP000286931">
    <property type="component" value="Unassembled WGS sequence"/>
</dbReference>
<sequence>MLALPTLLRSPGELAALVPSWRALVAETPGTSYFTTPDWVLGWTESLGREQAGRVLVAVWRGADGAAEAVVPLLRTRERLHPRLPGGVPVWTVLGSGTGAADHCGFAVAPHLHEDVRAWLAAFARRRSMLFPHLDPGTGDPYLPPGAREIERTACPVMPADPDALGSARHRQGVRRKARRLAADGVVFTWAGPGELTPQVFDDLLRLHRLRRDTIGGSSAFDASRRPLHAALAARAEPGRGPCALVAREPGGAVVGVLYGFLWRDTFAYYQLGWDPAYAKASLGTVLFHETLTALAERKVATFDFLRGAEEFKHRFGATDRYDTTWLVARGAAGALLGAKAAARRARDRRRRPARGES</sequence>
<evidence type="ECO:0000313" key="3">
    <source>
        <dbReference type="Proteomes" id="UP000286931"/>
    </source>
</evidence>
<protein>
    <recommendedName>
        <fullName evidence="1">BioF2-like acetyltransferase domain-containing protein</fullName>
    </recommendedName>
</protein>
<dbReference type="OrthoDB" id="9808976at2"/>